<dbReference type="PANTHER" id="PTHR33912">
    <property type="entry name" value="OS01G0939400 PROTEIN"/>
    <property type="match status" value="1"/>
</dbReference>
<organism evidence="2 4">
    <name type="scientific">Vanilla planifolia</name>
    <name type="common">Vanilla</name>
    <dbReference type="NCBI Taxonomy" id="51239"/>
    <lineage>
        <taxon>Eukaryota</taxon>
        <taxon>Viridiplantae</taxon>
        <taxon>Streptophyta</taxon>
        <taxon>Embryophyta</taxon>
        <taxon>Tracheophyta</taxon>
        <taxon>Spermatophyta</taxon>
        <taxon>Magnoliopsida</taxon>
        <taxon>Liliopsida</taxon>
        <taxon>Asparagales</taxon>
        <taxon>Orchidaceae</taxon>
        <taxon>Vanilloideae</taxon>
        <taxon>Vanilleae</taxon>
        <taxon>Vanilla</taxon>
    </lineage>
</organism>
<accession>A0A835QBI4</accession>
<dbReference type="Proteomes" id="UP000636800">
    <property type="component" value="Unassembled WGS sequence"/>
</dbReference>
<dbReference type="EMBL" id="JADCNM010000009">
    <property type="protein sequence ID" value="KAG0469316.1"/>
    <property type="molecule type" value="Genomic_DNA"/>
</dbReference>
<evidence type="ECO:0000313" key="3">
    <source>
        <dbReference type="EMBL" id="KAG0469316.1"/>
    </source>
</evidence>
<dbReference type="AlphaFoldDB" id="A0A835QBI4"/>
<proteinExistence type="predicted"/>
<evidence type="ECO:0000313" key="4">
    <source>
        <dbReference type="Proteomes" id="UP000636800"/>
    </source>
</evidence>
<evidence type="ECO:0000313" key="2">
    <source>
        <dbReference type="EMBL" id="KAG0467655.1"/>
    </source>
</evidence>
<evidence type="ECO:0000256" key="1">
    <source>
        <dbReference type="SAM" id="MobiDB-lite"/>
    </source>
</evidence>
<keyword evidence="4" id="KW-1185">Reference proteome</keyword>
<dbReference type="OrthoDB" id="773117at2759"/>
<evidence type="ECO:0000313" key="5">
    <source>
        <dbReference type="Proteomes" id="UP000639772"/>
    </source>
</evidence>
<dbReference type="Proteomes" id="UP000639772">
    <property type="component" value="Chromosome 9"/>
</dbReference>
<feature type="region of interest" description="Disordered" evidence="1">
    <location>
        <begin position="1"/>
        <end position="31"/>
    </location>
</feature>
<comment type="caution">
    <text evidence="2">The sequence shown here is derived from an EMBL/GenBank/DDBJ whole genome shotgun (WGS) entry which is preliminary data.</text>
</comment>
<protein>
    <submittedName>
        <fullName evidence="2">Uncharacterized protein</fullName>
    </submittedName>
</protein>
<name>A0A835QBI4_VANPL</name>
<dbReference type="PANTHER" id="PTHR33912:SF5">
    <property type="entry name" value="F22G5.17"/>
    <property type="match status" value="1"/>
</dbReference>
<reference evidence="4 5" key="1">
    <citation type="journal article" date="2020" name="Nat. Food">
        <title>A phased Vanilla planifolia genome enables genetic improvement of flavour and production.</title>
        <authorList>
            <person name="Hasing T."/>
            <person name="Tang H."/>
            <person name="Brym M."/>
            <person name="Khazi F."/>
            <person name="Huang T."/>
            <person name="Chambers A.H."/>
        </authorList>
    </citation>
    <scope>NUCLEOTIDE SEQUENCE [LARGE SCALE GENOMIC DNA]</scope>
    <source>
        <tissue evidence="2">Leaf</tissue>
    </source>
</reference>
<dbReference type="InterPro" id="IPR040381">
    <property type="entry name" value="At4g14450-like"/>
</dbReference>
<gene>
    <name evidence="3" type="ORF">HPP92_018644</name>
    <name evidence="2" type="ORF">HPP92_019235</name>
</gene>
<sequence>MEHSLDENGVPHSTLRVPRLRKHAPAPLQLEPRSEISAKLCENGAASRSPIPLLSPLLVQPPPLPADAERGDNCEEMTVQGEAGVWLHPALTVVEPASLLPLFQSHCAVANTTKATPVGGQIKQIIGYIN</sequence>
<dbReference type="EMBL" id="JADCNL010000009">
    <property type="protein sequence ID" value="KAG0467655.1"/>
    <property type="molecule type" value="Genomic_DNA"/>
</dbReference>